<dbReference type="PANTHER" id="PTHR14199:SF38">
    <property type="entry name" value="NEUROBLASTOMA BREAKPOINT FAMILY MEMBER 6-LIKE PROTEIN"/>
    <property type="match status" value="1"/>
</dbReference>
<evidence type="ECO:0000256" key="1">
    <source>
        <dbReference type="SAM" id="MobiDB-lite"/>
    </source>
</evidence>
<dbReference type="EMBL" id="JAGFMF010011645">
    <property type="protein sequence ID" value="KAG8517576.1"/>
    <property type="molecule type" value="Genomic_DNA"/>
</dbReference>
<sequence length="308" mass="35163">MRTPGPTDHRTERTNRTYSIDEQQQQQQQREGRSSREGSGAHQHVFGLVELLCDCVPPEFQKWRKQKNQYAETSSKLALLRLLIRFRFFFFPTSFSMAAPPPTFSGPTAEMSILETNQFLRSELEKIKQNFRDLTEKFLTSRAIAYALANQLQKYKCEEYKALTESVLEEQVLSEEGSPAEETKQAASLGSYDSLIQAQARELTQLRKRIQDGKVVCYLFTQHVKLTVKSFEALLRCTDIAHSRGQRLCQQLAQGSQLAESLASKLTARNAYGKVQVQGQGEATFETVIPTLLHISLRVLLRQARTYF</sequence>
<reference evidence="2" key="1">
    <citation type="journal article" date="2021" name="Evol. Appl.">
        <title>The genome of the Pyrenean desman and the effects of bottlenecks and inbreeding on the genomic landscape of an endangered species.</title>
        <authorList>
            <person name="Escoda L."/>
            <person name="Castresana J."/>
        </authorList>
    </citation>
    <scope>NUCLEOTIDE SEQUENCE</scope>
    <source>
        <strain evidence="2">IBE-C5619</strain>
    </source>
</reference>
<dbReference type="PANTHER" id="PTHR14199">
    <property type="entry name" value="NEUROBLASTOMA BREAKPOINT FAMILY MEMBER 6-LIKE PROTEIN"/>
    <property type="match status" value="1"/>
</dbReference>
<gene>
    <name evidence="2" type="ORF">J0S82_015647</name>
</gene>
<accession>A0A8J6ADU7</accession>
<dbReference type="OrthoDB" id="9665129at2759"/>
<dbReference type="AlphaFoldDB" id="A0A8J6ADU7"/>
<feature type="region of interest" description="Disordered" evidence="1">
    <location>
        <begin position="1"/>
        <end position="39"/>
    </location>
</feature>
<dbReference type="Proteomes" id="UP000700334">
    <property type="component" value="Unassembled WGS sequence"/>
</dbReference>
<name>A0A8J6ADU7_GALPY</name>
<evidence type="ECO:0000313" key="3">
    <source>
        <dbReference type="Proteomes" id="UP000700334"/>
    </source>
</evidence>
<protein>
    <submittedName>
        <fullName evidence="2">Neuroblastoma breakpoint family member 6-like protein</fullName>
    </submittedName>
</protein>
<proteinExistence type="predicted"/>
<dbReference type="InterPro" id="IPR055306">
    <property type="entry name" value="NBPF"/>
</dbReference>
<comment type="caution">
    <text evidence="2">The sequence shown here is derived from an EMBL/GenBank/DDBJ whole genome shotgun (WGS) entry which is preliminary data.</text>
</comment>
<organism evidence="2 3">
    <name type="scientific">Galemys pyrenaicus</name>
    <name type="common">Iberian desman</name>
    <name type="synonym">Pyrenean desman</name>
    <dbReference type="NCBI Taxonomy" id="202257"/>
    <lineage>
        <taxon>Eukaryota</taxon>
        <taxon>Metazoa</taxon>
        <taxon>Chordata</taxon>
        <taxon>Craniata</taxon>
        <taxon>Vertebrata</taxon>
        <taxon>Euteleostomi</taxon>
        <taxon>Mammalia</taxon>
        <taxon>Eutheria</taxon>
        <taxon>Laurasiatheria</taxon>
        <taxon>Eulipotyphla</taxon>
        <taxon>Talpidae</taxon>
        <taxon>Galemys</taxon>
    </lineage>
</organism>
<evidence type="ECO:0000313" key="2">
    <source>
        <dbReference type="EMBL" id="KAG8517576.1"/>
    </source>
</evidence>
<keyword evidence="3" id="KW-1185">Reference proteome</keyword>